<feature type="transmembrane region" description="Helical" evidence="1">
    <location>
        <begin position="68"/>
        <end position="88"/>
    </location>
</feature>
<reference evidence="2 3" key="1">
    <citation type="submission" date="2018-06" db="EMBL/GenBank/DDBJ databases">
        <title>Genomic Encyclopedia of Type Strains, Phase IV (KMG-IV): sequencing the most valuable type-strain genomes for metagenomic binning, comparative biology and taxonomic classification.</title>
        <authorList>
            <person name="Goeker M."/>
        </authorList>
    </citation>
    <scope>NUCLEOTIDE SEQUENCE [LARGE SCALE GENOMIC DNA]</scope>
    <source>
        <strain evidence="2 3">DSM 24032</strain>
    </source>
</reference>
<name>A0A395JHF1_9GAMM</name>
<accession>A0A395JHF1</accession>
<sequence length="200" mass="22233">MIKSMNDNSAKQALEALDWDVQPERDLWPDIHSNIRFSGKPEVMPETNEDHAVASSTSKARSVPWGPMSLAACMLMAFGAFVMSAMSFQRSQATYELQASYVEFQKSQISLIDQQHAHVRAQFVDMLAGEHGPIDPGVAAEVRSVLLTIDQASLELKQAILAEPTNKNYSTMLARTYQQELNMLNKFKKQGGSPSREVSL</sequence>
<keyword evidence="1" id="KW-0812">Transmembrane</keyword>
<protein>
    <submittedName>
        <fullName evidence="2">Uncharacterized protein</fullName>
    </submittedName>
</protein>
<evidence type="ECO:0000313" key="3">
    <source>
        <dbReference type="Proteomes" id="UP000253083"/>
    </source>
</evidence>
<proteinExistence type="predicted"/>
<dbReference type="InParanoid" id="A0A395JHF1"/>
<dbReference type="AlphaFoldDB" id="A0A395JHF1"/>
<organism evidence="2 3">
    <name type="scientific">Arenicella xantha</name>
    <dbReference type="NCBI Taxonomy" id="644221"/>
    <lineage>
        <taxon>Bacteria</taxon>
        <taxon>Pseudomonadati</taxon>
        <taxon>Pseudomonadota</taxon>
        <taxon>Gammaproteobacteria</taxon>
        <taxon>Arenicellales</taxon>
        <taxon>Arenicellaceae</taxon>
        <taxon>Arenicella</taxon>
    </lineage>
</organism>
<keyword evidence="3" id="KW-1185">Reference proteome</keyword>
<evidence type="ECO:0000313" key="2">
    <source>
        <dbReference type="EMBL" id="RBP47059.1"/>
    </source>
</evidence>
<keyword evidence="1" id="KW-1133">Transmembrane helix</keyword>
<evidence type="ECO:0000256" key="1">
    <source>
        <dbReference type="SAM" id="Phobius"/>
    </source>
</evidence>
<comment type="caution">
    <text evidence="2">The sequence shown here is derived from an EMBL/GenBank/DDBJ whole genome shotgun (WGS) entry which is preliminary data.</text>
</comment>
<gene>
    <name evidence="2" type="ORF">DFR28_11022</name>
</gene>
<dbReference type="EMBL" id="QNRT01000010">
    <property type="protein sequence ID" value="RBP47059.1"/>
    <property type="molecule type" value="Genomic_DNA"/>
</dbReference>
<keyword evidence="1" id="KW-0472">Membrane</keyword>
<dbReference type="Proteomes" id="UP000253083">
    <property type="component" value="Unassembled WGS sequence"/>
</dbReference>